<protein>
    <recommendedName>
        <fullName evidence="3">Co-chaperone DjlA N-terminal domain-containing protein</fullName>
    </recommendedName>
</protein>
<evidence type="ECO:0008006" key="3">
    <source>
        <dbReference type="Google" id="ProtNLM"/>
    </source>
</evidence>
<dbReference type="OrthoDB" id="1934251at2"/>
<dbReference type="SUPFAM" id="SSF158682">
    <property type="entry name" value="TerB-like"/>
    <property type="match status" value="1"/>
</dbReference>
<dbReference type="Gene3D" id="1.10.3680.10">
    <property type="entry name" value="TerB-like"/>
    <property type="match status" value="1"/>
</dbReference>
<dbReference type="RefSeq" id="WP_101644424.1">
    <property type="nucleotide sequence ID" value="NZ_PGUY01000054.1"/>
</dbReference>
<proteinExistence type="predicted"/>
<organism evidence="1 2">
    <name type="scientific">Peribacillus deserti</name>
    <dbReference type="NCBI Taxonomy" id="673318"/>
    <lineage>
        <taxon>Bacteria</taxon>
        <taxon>Bacillati</taxon>
        <taxon>Bacillota</taxon>
        <taxon>Bacilli</taxon>
        <taxon>Bacillales</taxon>
        <taxon>Bacillaceae</taxon>
        <taxon>Peribacillus</taxon>
    </lineage>
</organism>
<dbReference type="AlphaFoldDB" id="A0A2N5M2Q2"/>
<evidence type="ECO:0000313" key="2">
    <source>
        <dbReference type="Proteomes" id="UP000234748"/>
    </source>
</evidence>
<dbReference type="EMBL" id="PGUY01000054">
    <property type="protein sequence ID" value="PLT28649.1"/>
    <property type="molecule type" value="Genomic_DNA"/>
</dbReference>
<dbReference type="Proteomes" id="UP000234748">
    <property type="component" value="Unassembled WGS sequence"/>
</dbReference>
<dbReference type="InterPro" id="IPR029024">
    <property type="entry name" value="TerB-like"/>
</dbReference>
<reference evidence="1 2" key="1">
    <citation type="submission" date="2017-11" db="EMBL/GenBank/DDBJ databases">
        <title>Comparitive Functional Genomics of Dry Heat Resistant strains isolated from the Viking Spacecraft.</title>
        <authorList>
            <person name="Seuylemezian A."/>
            <person name="Cooper K."/>
            <person name="Vaishampayan P."/>
        </authorList>
    </citation>
    <scope>NUCLEOTIDE SEQUENCE [LARGE SCALE GENOMIC DNA]</scope>
    <source>
        <strain evidence="1 2">V1-29</strain>
    </source>
</reference>
<accession>A0A2N5M2Q2</accession>
<sequence length="124" mass="14335">MFLAELDSEERIAFIELAALIAKIDGDLSIYESPILTKYITEMGLESYRLRGLGIENILEQFKSERSKNIVLTEIFQLIFSDGVFHDEEQESIRFIKEHFGFDSSEFESFKGWIGKIRELSISS</sequence>
<gene>
    <name evidence="1" type="ORF">CUU66_17260</name>
</gene>
<keyword evidence="2" id="KW-1185">Reference proteome</keyword>
<name>A0A2N5M2Q2_9BACI</name>
<evidence type="ECO:0000313" key="1">
    <source>
        <dbReference type="EMBL" id="PLT28649.1"/>
    </source>
</evidence>
<comment type="caution">
    <text evidence="1">The sequence shown here is derived from an EMBL/GenBank/DDBJ whole genome shotgun (WGS) entry which is preliminary data.</text>
</comment>